<dbReference type="OrthoDB" id="7065534at2"/>
<evidence type="ECO:0008006" key="4">
    <source>
        <dbReference type="Google" id="ProtNLM"/>
    </source>
</evidence>
<proteinExistence type="inferred from homology"/>
<reference evidence="2 3" key="1">
    <citation type="submission" date="2015-09" db="EMBL/GenBank/DDBJ databases">
        <title>Genome sequencing project for genomic taxonomy and phylogenomics of Bacillus-like bacteria.</title>
        <authorList>
            <person name="Liu B."/>
            <person name="Wang J."/>
            <person name="Zhu Y."/>
            <person name="Liu G."/>
            <person name="Chen Q."/>
            <person name="Chen Z."/>
            <person name="Lan J."/>
            <person name="Che J."/>
            <person name="Ge C."/>
            <person name="Shi H."/>
            <person name="Pan Z."/>
            <person name="Liu X."/>
        </authorList>
    </citation>
    <scope>NUCLEOTIDE SEQUENCE [LARGE SCALE GENOMIC DNA]</scope>
    <source>
        <strain evidence="2 3">LMG 18435</strain>
    </source>
</reference>
<organism evidence="2 3">
    <name type="scientific">Heyndrickxia shackletonii</name>
    <dbReference type="NCBI Taxonomy" id="157838"/>
    <lineage>
        <taxon>Bacteria</taxon>
        <taxon>Bacillati</taxon>
        <taxon>Bacillota</taxon>
        <taxon>Bacilli</taxon>
        <taxon>Bacillales</taxon>
        <taxon>Bacillaceae</taxon>
        <taxon>Heyndrickxia</taxon>
    </lineage>
</organism>
<evidence type="ECO:0000313" key="3">
    <source>
        <dbReference type="Proteomes" id="UP000051888"/>
    </source>
</evidence>
<keyword evidence="3" id="KW-1185">Reference proteome</keyword>
<evidence type="ECO:0000313" key="2">
    <source>
        <dbReference type="EMBL" id="KQL50519.1"/>
    </source>
</evidence>
<dbReference type="EMBL" id="LJJC01000015">
    <property type="protein sequence ID" value="KQL50519.1"/>
    <property type="molecule type" value="Genomic_DNA"/>
</dbReference>
<dbReference type="AlphaFoldDB" id="A0A0Q3WRE8"/>
<comment type="caution">
    <text evidence="2">The sequence shown here is derived from an EMBL/GenBank/DDBJ whole genome shotgun (WGS) entry which is preliminary data.</text>
</comment>
<dbReference type="InterPro" id="IPR005363">
    <property type="entry name" value="UPF0167"/>
</dbReference>
<dbReference type="Proteomes" id="UP000051888">
    <property type="component" value="Unassembled WGS sequence"/>
</dbReference>
<dbReference type="STRING" id="157838.AN964_22950"/>
<dbReference type="RefSeq" id="WP_055742130.1">
    <property type="nucleotide sequence ID" value="NZ_LJJC01000015.1"/>
</dbReference>
<accession>A0A0Q3WRE8</accession>
<name>A0A0Q3WRE8_9BACI</name>
<dbReference type="PATRIC" id="fig|157838.3.peg.5035"/>
<sequence length="173" mass="20236">MWIYLKYNPNALFLGVIIKEKTSCPVCKKEREYMYEGPFYAEDNVEGICPWCILDGSATKKYDGEFQDVDSCEEVDKQEYIDELIHRTPGYVGWQQEYWLSHCGDFCAIVQYVGWEEIKHFENELAEDIKKICTEYGLTKQGFQNGLKNEGNLQGYLFECIYCGKHRLLVDSN</sequence>
<gene>
    <name evidence="2" type="ORF">AN964_22950</name>
</gene>
<comment type="similarity">
    <text evidence="1">Belongs to the UPF0167 family.</text>
</comment>
<evidence type="ECO:0000256" key="1">
    <source>
        <dbReference type="ARBA" id="ARBA00008525"/>
    </source>
</evidence>
<protein>
    <recommendedName>
        <fullName evidence="4">CbrC family protein</fullName>
    </recommendedName>
</protein>
<dbReference type="Pfam" id="PF03691">
    <property type="entry name" value="UPF0167"/>
    <property type="match status" value="1"/>
</dbReference>